<dbReference type="Proteomes" id="UP000192936">
    <property type="component" value="Unassembled WGS sequence"/>
</dbReference>
<feature type="binding site" evidence="7">
    <location>
        <position position="219"/>
    </location>
    <ligand>
        <name>substrate</name>
    </ligand>
</feature>
<dbReference type="EC" id="4.1.1.37" evidence="3 7"/>
<dbReference type="AlphaFoldDB" id="A0A1X7G261"/>
<feature type="binding site" evidence="7">
    <location>
        <begin position="38"/>
        <end position="42"/>
    </location>
    <ligand>
        <name>substrate</name>
    </ligand>
</feature>
<keyword evidence="7" id="KW-0963">Cytoplasm</keyword>
<feature type="site" description="Transition state stabilizer" evidence="7">
    <location>
        <position position="88"/>
    </location>
</feature>
<comment type="similarity">
    <text evidence="2 7">Belongs to the uroporphyrinogen decarboxylase family.</text>
</comment>
<dbReference type="Gene3D" id="3.20.20.210">
    <property type="match status" value="1"/>
</dbReference>
<evidence type="ECO:0000256" key="2">
    <source>
        <dbReference type="ARBA" id="ARBA00009935"/>
    </source>
</evidence>
<evidence type="ECO:0000313" key="10">
    <source>
        <dbReference type="Proteomes" id="UP000192936"/>
    </source>
</evidence>
<feature type="domain" description="Uroporphyrinogen decarboxylase (URO-D)" evidence="8">
    <location>
        <begin position="152"/>
        <end position="168"/>
    </location>
</feature>
<comment type="function">
    <text evidence="7">Catalyzes the decarboxylation of four acetate groups of uroporphyrinogen-III to yield coproporphyrinogen-III.</text>
</comment>
<keyword evidence="6 7" id="KW-0627">Porphyrin biosynthesis</keyword>
<dbReference type="HAMAP" id="MF_00218">
    <property type="entry name" value="URO_D"/>
    <property type="match status" value="1"/>
</dbReference>
<dbReference type="GO" id="GO:0005829">
    <property type="term" value="C:cytosol"/>
    <property type="evidence" value="ECO:0007669"/>
    <property type="project" value="TreeGrafter"/>
</dbReference>
<dbReference type="STRING" id="286727.SAMN02982917_3122"/>
<dbReference type="GO" id="GO:0004853">
    <property type="term" value="F:uroporphyrinogen decarboxylase activity"/>
    <property type="evidence" value="ECO:0007669"/>
    <property type="project" value="UniProtKB-UniRule"/>
</dbReference>
<evidence type="ECO:0000256" key="6">
    <source>
        <dbReference type="ARBA" id="ARBA00023244"/>
    </source>
</evidence>
<dbReference type="PROSITE" id="PS00907">
    <property type="entry name" value="UROD_2"/>
    <property type="match status" value="1"/>
</dbReference>
<dbReference type="SUPFAM" id="SSF51726">
    <property type="entry name" value="UROD/MetE-like"/>
    <property type="match status" value="1"/>
</dbReference>
<dbReference type="GO" id="GO:0019353">
    <property type="term" value="P:protoporphyrinogen IX biosynthetic process from glutamate"/>
    <property type="evidence" value="ECO:0007669"/>
    <property type="project" value="TreeGrafter"/>
</dbReference>
<comment type="subunit">
    <text evidence="7">Homodimer.</text>
</comment>
<dbReference type="PANTHER" id="PTHR21091:SF169">
    <property type="entry name" value="UROPORPHYRINOGEN DECARBOXYLASE"/>
    <property type="match status" value="1"/>
</dbReference>
<dbReference type="InterPro" id="IPR006361">
    <property type="entry name" value="Uroporphyrinogen_deCO2ase_HemE"/>
</dbReference>
<evidence type="ECO:0000313" key="9">
    <source>
        <dbReference type="EMBL" id="SMF62602.1"/>
    </source>
</evidence>
<feature type="binding site" evidence="7">
    <location>
        <position position="88"/>
    </location>
    <ligand>
        <name>substrate</name>
    </ligand>
</feature>
<evidence type="ECO:0000256" key="4">
    <source>
        <dbReference type="ARBA" id="ARBA00022793"/>
    </source>
</evidence>
<comment type="subcellular location">
    <subcellularLocation>
        <location evidence="7">Cytoplasm</location>
    </subcellularLocation>
</comment>
<evidence type="ECO:0000256" key="1">
    <source>
        <dbReference type="ARBA" id="ARBA00004804"/>
    </source>
</evidence>
<comment type="pathway">
    <text evidence="1 7">Porphyrin-containing compound metabolism; protoporphyrin-IX biosynthesis; coproporphyrinogen-III from 5-aminolevulinate: step 4/4.</text>
</comment>
<dbReference type="CDD" id="cd00717">
    <property type="entry name" value="URO-D"/>
    <property type="match status" value="1"/>
</dbReference>
<keyword evidence="4 7" id="KW-0210">Decarboxylase</keyword>
<gene>
    <name evidence="7" type="primary">hemE</name>
    <name evidence="9" type="ORF">SAMN02982917_3122</name>
</gene>
<comment type="catalytic activity">
    <reaction evidence="7">
        <text>uroporphyrinogen III + 4 H(+) = coproporphyrinogen III + 4 CO2</text>
        <dbReference type="Rhea" id="RHEA:19865"/>
        <dbReference type="ChEBI" id="CHEBI:15378"/>
        <dbReference type="ChEBI" id="CHEBI:16526"/>
        <dbReference type="ChEBI" id="CHEBI:57308"/>
        <dbReference type="ChEBI" id="CHEBI:57309"/>
        <dbReference type="EC" id="4.1.1.37"/>
    </reaction>
</comment>
<dbReference type="Pfam" id="PF01208">
    <property type="entry name" value="URO-D"/>
    <property type="match status" value="1"/>
</dbReference>
<dbReference type="PANTHER" id="PTHR21091">
    <property type="entry name" value="METHYLTETRAHYDROFOLATE:HOMOCYSTEINE METHYLTRANSFERASE RELATED"/>
    <property type="match status" value="1"/>
</dbReference>
<dbReference type="InterPro" id="IPR038071">
    <property type="entry name" value="UROD/MetE-like_sf"/>
</dbReference>
<accession>A0A1X7G261</accession>
<keyword evidence="5 7" id="KW-0456">Lyase</keyword>
<protein>
    <recommendedName>
        <fullName evidence="3 7">Uroporphyrinogen decarboxylase</fullName>
        <shortName evidence="7">UPD</shortName>
        <shortName evidence="7">URO-D</shortName>
        <ecNumber evidence="3 7">4.1.1.37</ecNumber>
    </recommendedName>
</protein>
<comment type="caution">
    <text evidence="7">Lacks conserved residue(s) required for the propagation of feature annotation.</text>
</comment>
<name>A0A1X7G261_9PROT</name>
<proteinExistence type="inferred from homology"/>
<feature type="binding site" evidence="7">
    <location>
        <position position="335"/>
    </location>
    <ligand>
        <name>substrate</name>
    </ligand>
</feature>
<evidence type="ECO:0000256" key="5">
    <source>
        <dbReference type="ARBA" id="ARBA00023239"/>
    </source>
</evidence>
<dbReference type="EMBL" id="FXAK01000007">
    <property type="protein sequence ID" value="SMF62602.1"/>
    <property type="molecule type" value="Genomic_DNA"/>
</dbReference>
<dbReference type="UniPathway" id="UPA00251">
    <property type="reaction ID" value="UER00321"/>
</dbReference>
<evidence type="ECO:0000259" key="8">
    <source>
        <dbReference type="PROSITE" id="PS00907"/>
    </source>
</evidence>
<feature type="binding site" evidence="7">
    <location>
        <position position="164"/>
    </location>
    <ligand>
        <name>substrate</name>
    </ligand>
</feature>
<sequence length="360" mass="39196">MSATSSDVQNQASQPALKPMLAALAGEVRTRPPFWLMRQAGRYLPEYRELRAKAGSFLDLCYNPDFAVEVTLQPLRRYGMDAAILFSDILVVPHALGQPLAYLEGEGPKLDPVRTVEDLKRLSRDRFHETLAPVYETVRRLSTAIPDGTTLIGFAGAPWTIACYMVEGAGSKEYAHVKRWAYGDPAGFGQLIDLIVEVTADYLCRQIEAGAEVVQLFDSWAGVLPVAEFRRWVIEPTRRIVALVKAKHPNTPVIGFPRGAGHAYEEYVAGAGVDAVGLDTTVPPVWAAQNLQTRLPVQGNLDPIMLAAGGKALETATHDILAALAGGPFVFNLGHGVIQSTPPQHVADLTRILREWPGQG</sequence>
<dbReference type="InterPro" id="IPR000257">
    <property type="entry name" value="Uroporphyrinogen_deCOase"/>
</dbReference>
<dbReference type="NCBIfam" id="TIGR01464">
    <property type="entry name" value="hemE"/>
    <property type="match status" value="1"/>
</dbReference>
<evidence type="ECO:0000256" key="3">
    <source>
        <dbReference type="ARBA" id="ARBA00012288"/>
    </source>
</evidence>
<organism evidence="9 10">
    <name type="scientific">Azospirillum oryzae</name>
    <dbReference type="NCBI Taxonomy" id="286727"/>
    <lineage>
        <taxon>Bacteria</taxon>
        <taxon>Pseudomonadati</taxon>
        <taxon>Pseudomonadota</taxon>
        <taxon>Alphaproteobacteria</taxon>
        <taxon>Rhodospirillales</taxon>
        <taxon>Azospirillaceae</taxon>
        <taxon>Azospirillum</taxon>
    </lineage>
</organism>
<reference evidence="9 10" key="1">
    <citation type="submission" date="2017-04" db="EMBL/GenBank/DDBJ databases">
        <authorList>
            <person name="Afonso C.L."/>
            <person name="Miller P.J."/>
            <person name="Scott M.A."/>
            <person name="Spackman E."/>
            <person name="Goraichik I."/>
            <person name="Dimitrov K.M."/>
            <person name="Suarez D.L."/>
            <person name="Swayne D.E."/>
        </authorList>
    </citation>
    <scope>NUCLEOTIDE SEQUENCE [LARGE SCALE GENOMIC DNA]</scope>
    <source>
        <strain evidence="9 10">A2P</strain>
    </source>
</reference>
<evidence type="ECO:0000256" key="7">
    <source>
        <dbReference type="HAMAP-Rule" id="MF_00218"/>
    </source>
</evidence>